<proteinExistence type="predicted"/>
<dbReference type="OrthoDB" id="2167448at2"/>
<gene>
    <name evidence="1" type="ORF">SAMN04488102_101338</name>
</gene>
<dbReference type="Proteomes" id="UP000199612">
    <property type="component" value="Unassembled WGS sequence"/>
</dbReference>
<protein>
    <submittedName>
        <fullName evidence="1">Uncharacterized protein</fullName>
    </submittedName>
</protein>
<evidence type="ECO:0000313" key="1">
    <source>
        <dbReference type="EMBL" id="SFB90194.1"/>
    </source>
</evidence>
<dbReference type="AlphaFoldDB" id="A0A1I1ESU8"/>
<evidence type="ECO:0000313" key="2">
    <source>
        <dbReference type="Proteomes" id="UP000199612"/>
    </source>
</evidence>
<dbReference type="STRING" id="753702.SAMN04488102_101338"/>
<reference evidence="2" key="1">
    <citation type="submission" date="2016-10" db="EMBL/GenBank/DDBJ databases">
        <authorList>
            <person name="Varghese N."/>
            <person name="Submissions S."/>
        </authorList>
    </citation>
    <scope>NUCLEOTIDE SEQUENCE [LARGE SCALE GENOMIC DNA]</scope>
    <source>
        <strain evidence="2">DSM 23664</strain>
    </source>
</reference>
<keyword evidence="2" id="KW-1185">Reference proteome</keyword>
<organism evidence="1 2">
    <name type="scientific">Alkalibacterium subtropicum</name>
    <dbReference type="NCBI Taxonomy" id="753702"/>
    <lineage>
        <taxon>Bacteria</taxon>
        <taxon>Bacillati</taxon>
        <taxon>Bacillota</taxon>
        <taxon>Bacilli</taxon>
        <taxon>Lactobacillales</taxon>
        <taxon>Carnobacteriaceae</taxon>
        <taxon>Alkalibacterium</taxon>
    </lineage>
</organism>
<dbReference type="RefSeq" id="WP_143079440.1">
    <property type="nucleotide sequence ID" value="NZ_FOLT01000001.1"/>
</dbReference>
<accession>A0A1I1ESU8</accession>
<dbReference type="EMBL" id="FOLT01000001">
    <property type="protein sequence ID" value="SFB90194.1"/>
    <property type="molecule type" value="Genomic_DNA"/>
</dbReference>
<sequence length="67" mass="8011">MMTGIVKNEVRYVLINHAFEDWKRIMSNGLTAKQAREDIERDYKLMEREKIVLRNMILEDLETKVGQ</sequence>
<name>A0A1I1ESU8_9LACT</name>